<dbReference type="SUPFAM" id="SSF48726">
    <property type="entry name" value="Immunoglobulin"/>
    <property type="match status" value="1"/>
</dbReference>
<dbReference type="Gene3D" id="2.60.40.10">
    <property type="entry name" value="Immunoglobulins"/>
    <property type="match status" value="1"/>
</dbReference>
<keyword evidence="1" id="KW-0812">Transmembrane</keyword>
<dbReference type="KEGG" id="nfu:107395650"/>
<evidence type="ECO:0000256" key="2">
    <source>
        <dbReference type="SAM" id="SignalP"/>
    </source>
</evidence>
<dbReference type="AlphaFoldDB" id="A0A9D2YUX1"/>
<dbReference type="InterPro" id="IPR036179">
    <property type="entry name" value="Ig-like_dom_sf"/>
</dbReference>
<feature type="transmembrane region" description="Helical" evidence="1">
    <location>
        <begin position="171"/>
        <end position="191"/>
    </location>
</feature>
<name>A0A9D2YUX1_NOTFU</name>
<evidence type="ECO:0000256" key="1">
    <source>
        <dbReference type="SAM" id="Phobius"/>
    </source>
</evidence>
<keyword evidence="1" id="KW-1133">Transmembrane helix</keyword>
<dbReference type="EMBL" id="JAAVVJ010000003">
    <property type="protein sequence ID" value="KAF7227461.1"/>
    <property type="molecule type" value="Genomic_DNA"/>
</dbReference>
<proteinExistence type="predicted"/>
<sequence length="276" mass="30789">MQRLNLWLVLILVSYSRGQEWEIRTEKKINAAKGSNITIFCTFKIPSTSNFTAVYWKTDGESECSKNDNDRKAFVYHPNRSCVLEKYKTKTKLIGDGAKGNCTLQIYNVQESEQIYMRVVAVPKPYSFKPNPVTIHVNGSDVIAVTVEADATTTPLPQTPTVSFETSLSSFYISIPAVVLLIAAVAGIIIYKKCKRSHNFIRKQSGPYVNFSRGASNPYKSRASCKAFNVKPPEEKVIDDPVYINLQTQTNQTSQPAEISDSIYANVGHSPEDTLS</sequence>
<dbReference type="OrthoDB" id="10039395at2759"/>
<reference evidence="3" key="1">
    <citation type="submission" date="2020-03" db="EMBL/GenBank/DDBJ databases">
        <title>Intra-Species Differences in Population Size shape Life History and Genome Evolution.</title>
        <authorList>
            <person name="Willemsen D."/>
            <person name="Cui R."/>
            <person name="Valenzano D.R."/>
        </authorList>
    </citation>
    <scope>NUCLEOTIDE SEQUENCE</scope>
    <source>
        <strain evidence="3">GRZ</strain>
        <tissue evidence="3">Whole</tissue>
    </source>
</reference>
<feature type="chain" id="PRO_5038767179" evidence="2">
    <location>
        <begin position="19"/>
        <end position="276"/>
    </location>
</feature>
<comment type="caution">
    <text evidence="3">The sequence shown here is derived from an EMBL/GenBank/DDBJ whole genome shotgun (WGS) entry which is preliminary data.</text>
</comment>
<keyword evidence="2" id="KW-0732">Signal</keyword>
<evidence type="ECO:0000313" key="3">
    <source>
        <dbReference type="EMBL" id="KAF7227461.1"/>
    </source>
</evidence>
<accession>A0A9D2YUX1</accession>
<gene>
    <name evidence="3" type="ORF">G4P62_017993</name>
</gene>
<organism evidence="3 4">
    <name type="scientific">Nothobranchius furzeri</name>
    <name type="common">Turquoise killifish</name>
    <dbReference type="NCBI Taxonomy" id="105023"/>
    <lineage>
        <taxon>Eukaryota</taxon>
        <taxon>Metazoa</taxon>
        <taxon>Chordata</taxon>
        <taxon>Craniata</taxon>
        <taxon>Vertebrata</taxon>
        <taxon>Euteleostomi</taxon>
        <taxon>Actinopterygii</taxon>
        <taxon>Neopterygii</taxon>
        <taxon>Teleostei</taxon>
        <taxon>Neoteleostei</taxon>
        <taxon>Acanthomorphata</taxon>
        <taxon>Ovalentaria</taxon>
        <taxon>Atherinomorphae</taxon>
        <taxon>Cyprinodontiformes</taxon>
        <taxon>Nothobranchiidae</taxon>
        <taxon>Nothobranchius</taxon>
    </lineage>
</organism>
<dbReference type="PANTHER" id="PTHR46484">
    <property type="entry name" value="SI:CH211-171H4.5-RELATED"/>
    <property type="match status" value="1"/>
</dbReference>
<dbReference type="InterPro" id="IPR013783">
    <property type="entry name" value="Ig-like_fold"/>
</dbReference>
<protein>
    <submittedName>
        <fullName evidence="3">Transcript variant X1</fullName>
    </submittedName>
</protein>
<feature type="signal peptide" evidence="2">
    <location>
        <begin position="1"/>
        <end position="18"/>
    </location>
</feature>
<keyword evidence="1" id="KW-0472">Membrane</keyword>
<evidence type="ECO:0000313" key="4">
    <source>
        <dbReference type="Proteomes" id="UP000822369"/>
    </source>
</evidence>
<dbReference type="Proteomes" id="UP000822369">
    <property type="component" value="Chromosome 3"/>
</dbReference>
<dbReference type="PANTHER" id="PTHR46484:SF1">
    <property type="entry name" value="SCHWANN CELL MYELIN PROTEIN-RELATED"/>
    <property type="match status" value="1"/>
</dbReference>